<protein>
    <submittedName>
        <fullName evidence="2">Uncharacterized protein</fullName>
    </submittedName>
</protein>
<accession>A0A1I2DC32</accession>
<keyword evidence="1" id="KW-0732">Signal</keyword>
<dbReference type="RefSeq" id="WP_093914106.1">
    <property type="nucleotide sequence ID" value="NZ_FONL01000019.1"/>
</dbReference>
<name>A0A1I2DC32_9FIRM</name>
<evidence type="ECO:0000313" key="3">
    <source>
        <dbReference type="Proteomes" id="UP000198896"/>
    </source>
</evidence>
<reference evidence="2 3" key="1">
    <citation type="submission" date="2016-10" db="EMBL/GenBank/DDBJ databases">
        <authorList>
            <person name="de Groot N.N."/>
        </authorList>
    </citation>
    <scope>NUCLEOTIDE SEQUENCE [LARGE SCALE GENOMIC DNA]</scope>
    <source>
        <strain evidence="2 3">DSM 9236</strain>
    </source>
</reference>
<dbReference type="Proteomes" id="UP000198896">
    <property type="component" value="Unassembled WGS sequence"/>
</dbReference>
<feature type="signal peptide" evidence="1">
    <location>
        <begin position="1"/>
        <end position="24"/>
    </location>
</feature>
<evidence type="ECO:0000256" key="1">
    <source>
        <dbReference type="SAM" id="SignalP"/>
    </source>
</evidence>
<feature type="chain" id="PRO_5011629696" evidence="1">
    <location>
        <begin position="25"/>
        <end position="176"/>
    </location>
</feature>
<proteinExistence type="predicted"/>
<dbReference type="PROSITE" id="PS51257">
    <property type="entry name" value="PROKAR_LIPOPROTEIN"/>
    <property type="match status" value="1"/>
</dbReference>
<dbReference type="OrthoDB" id="3035565at2"/>
<evidence type="ECO:0000313" key="2">
    <source>
        <dbReference type="EMBL" id="SFE78125.1"/>
    </source>
</evidence>
<dbReference type="EMBL" id="FONL01000019">
    <property type="protein sequence ID" value="SFE78125.1"/>
    <property type="molecule type" value="Genomic_DNA"/>
</dbReference>
<sequence>MNIKKLIVSAVTALAVMATASCFAQIPETELNIGGIEPGQDIGYTEQIYGKPGKFEDEGFIRVYNYNDKFIVRAKLNRGFKVTSVAIYEKGLTTPSGLTVGVPYKEVAKLFGKVKGIKFQGEGVEAKLKGCTDYTYFSGDRQAVFLVGKKGIVQAIRVEELDEQKYLEARRRKYQA</sequence>
<keyword evidence="3" id="KW-1185">Reference proteome</keyword>
<dbReference type="AlphaFoldDB" id="A0A1I2DC32"/>
<gene>
    <name evidence="2" type="ORF">SAMN05216245_11914</name>
</gene>
<organism evidence="2 3">
    <name type="scientific">Succiniclasticum ruminis DSM 9236</name>
    <dbReference type="NCBI Taxonomy" id="1123323"/>
    <lineage>
        <taxon>Bacteria</taxon>
        <taxon>Bacillati</taxon>
        <taxon>Bacillota</taxon>
        <taxon>Negativicutes</taxon>
        <taxon>Acidaminococcales</taxon>
        <taxon>Acidaminococcaceae</taxon>
        <taxon>Succiniclasticum</taxon>
    </lineage>
</organism>